<evidence type="ECO:0000313" key="2">
    <source>
        <dbReference type="Proteomes" id="UP000515369"/>
    </source>
</evidence>
<reference evidence="1 2" key="1">
    <citation type="submission" date="2020-07" db="EMBL/GenBank/DDBJ databases">
        <title>Spirosoma foliorum sp. nov., isolated from the leaves on the Nejang mountain Korea, Republic of.</title>
        <authorList>
            <person name="Ho H."/>
            <person name="Lee Y.-J."/>
            <person name="Nurcahyanto D.-A."/>
            <person name="Kim S.-G."/>
        </authorList>
    </citation>
    <scope>NUCLEOTIDE SEQUENCE [LARGE SCALE GENOMIC DNA]</scope>
    <source>
        <strain evidence="1 2">PL0136</strain>
    </source>
</reference>
<gene>
    <name evidence="1" type="ORF">H3H32_05755</name>
</gene>
<dbReference type="RefSeq" id="WP_182461700.1">
    <property type="nucleotide sequence ID" value="NZ_CP059732.1"/>
</dbReference>
<proteinExistence type="predicted"/>
<dbReference type="Proteomes" id="UP000515369">
    <property type="component" value="Chromosome"/>
</dbReference>
<keyword evidence="2" id="KW-1185">Reference proteome</keyword>
<organism evidence="1 2">
    <name type="scientific">Spirosoma foliorum</name>
    <dbReference type="NCBI Taxonomy" id="2710596"/>
    <lineage>
        <taxon>Bacteria</taxon>
        <taxon>Pseudomonadati</taxon>
        <taxon>Bacteroidota</taxon>
        <taxon>Cytophagia</taxon>
        <taxon>Cytophagales</taxon>
        <taxon>Cytophagaceae</taxon>
        <taxon>Spirosoma</taxon>
    </lineage>
</organism>
<accession>A0A7G5H004</accession>
<dbReference type="EMBL" id="CP059732">
    <property type="protein sequence ID" value="QMW04446.1"/>
    <property type="molecule type" value="Genomic_DNA"/>
</dbReference>
<protein>
    <submittedName>
        <fullName evidence="1">Uncharacterized protein</fullName>
    </submittedName>
</protein>
<dbReference type="AlphaFoldDB" id="A0A7G5H004"/>
<dbReference type="KEGG" id="sfol:H3H32_05755"/>
<name>A0A7G5H004_9BACT</name>
<sequence>MTKLILFLYVWILPFTLQAQQQIVLKFQQAFGPSASVVIQLKSEKVIVLSFLQTDVYNENQPTYSWGRDSSATEHPKKPVIYFQASIADRHKIKADQFRQLFTAFADVYANRERLAKVKDDRLFADGISCEIIIEPYQLMYFAPGLTGNDQLDKLMEEALKTIHVKSKNRSVLRYCNQVLKSYFPQKKTK</sequence>
<evidence type="ECO:0000313" key="1">
    <source>
        <dbReference type="EMBL" id="QMW04446.1"/>
    </source>
</evidence>